<geneLocation type="mitochondrion" evidence="2"/>
<proteinExistence type="predicted"/>
<dbReference type="AlphaFoldDB" id="A0A1Y0B1X8"/>
<keyword evidence="1" id="KW-0812">Transmembrane</keyword>
<reference evidence="2" key="1">
    <citation type="submission" date="2017-03" db="EMBL/GenBank/DDBJ databases">
        <title>The mitochondrial genome of the carnivorous plant Utricularia reniformis (Lentibulariaceae): structure, comparative analysis and evolutionary landmarks.</title>
        <authorList>
            <person name="Silva S.R."/>
            <person name="Alvarenga D.O."/>
            <person name="Michael T.P."/>
            <person name="Miranda V.F.O."/>
            <person name="Varani A.M."/>
        </authorList>
    </citation>
    <scope>NUCLEOTIDE SEQUENCE</scope>
</reference>
<dbReference type="EMBL" id="KY774314">
    <property type="protein sequence ID" value="ART31359.1"/>
    <property type="molecule type" value="Genomic_DNA"/>
</dbReference>
<feature type="transmembrane region" description="Helical" evidence="1">
    <location>
        <begin position="13"/>
        <end position="33"/>
    </location>
</feature>
<gene>
    <name evidence="2" type="ORF">AEK19_MT1144</name>
</gene>
<name>A0A1Y0B1X8_9LAMI</name>
<protein>
    <submittedName>
        <fullName evidence="2">Uncharacterized protein</fullName>
    </submittedName>
</protein>
<accession>A0A1Y0B1X8</accession>
<sequence>MKASILKPLENEFINPTFYALPLLVLLLNLNWYDFQYRT</sequence>
<keyword evidence="1" id="KW-0472">Membrane</keyword>
<keyword evidence="1" id="KW-1133">Transmembrane helix</keyword>
<organism evidence="2">
    <name type="scientific">Utricularia reniformis</name>
    <dbReference type="NCBI Taxonomy" id="192314"/>
    <lineage>
        <taxon>Eukaryota</taxon>
        <taxon>Viridiplantae</taxon>
        <taxon>Streptophyta</taxon>
        <taxon>Embryophyta</taxon>
        <taxon>Tracheophyta</taxon>
        <taxon>Spermatophyta</taxon>
        <taxon>Magnoliopsida</taxon>
        <taxon>eudicotyledons</taxon>
        <taxon>Gunneridae</taxon>
        <taxon>Pentapetalae</taxon>
        <taxon>asterids</taxon>
        <taxon>lamiids</taxon>
        <taxon>Lamiales</taxon>
        <taxon>Lentibulariaceae</taxon>
        <taxon>Utricularia</taxon>
    </lineage>
</organism>
<evidence type="ECO:0000313" key="2">
    <source>
        <dbReference type="EMBL" id="ART31359.1"/>
    </source>
</evidence>
<keyword evidence="2" id="KW-0496">Mitochondrion</keyword>
<evidence type="ECO:0000256" key="1">
    <source>
        <dbReference type="SAM" id="Phobius"/>
    </source>
</evidence>